<dbReference type="InterPro" id="IPR014472">
    <property type="entry name" value="CHOPT"/>
</dbReference>
<dbReference type="Proteomes" id="UP000193560">
    <property type="component" value="Unassembled WGS sequence"/>
</dbReference>
<feature type="transmembrane region" description="Helical" evidence="6">
    <location>
        <begin position="218"/>
        <end position="241"/>
    </location>
</feature>
<comment type="similarity">
    <text evidence="2 5">Belongs to the CDP-alcohol phosphatidyltransferase class-I family.</text>
</comment>
<feature type="transmembrane region" description="Helical" evidence="6">
    <location>
        <begin position="174"/>
        <end position="198"/>
    </location>
</feature>
<protein>
    <submittedName>
        <fullName evidence="7">CDP-alcohol phosphatidyltransferase-domain-containing protein</fullName>
    </submittedName>
</protein>
<feature type="transmembrane region" description="Helical" evidence="6">
    <location>
        <begin position="50"/>
        <end position="73"/>
    </location>
</feature>
<proteinExistence type="inferred from homology"/>
<dbReference type="InterPro" id="IPR048254">
    <property type="entry name" value="CDP_ALCOHOL_P_TRANSF_CS"/>
</dbReference>
<reference evidence="7 8" key="1">
    <citation type="submission" date="2016-07" db="EMBL/GenBank/DDBJ databases">
        <title>Pervasive Adenine N6-methylation of Active Genes in Fungi.</title>
        <authorList>
            <consortium name="DOE Joint Genome Institute"/>
            <person name="Mondo S.J."/>
            <person name="Dannebaum R.O."/>
            <person name="Kuo R.C."/>
            <person name="Labutti K."/>
            <person name="Haridas S."/>
            <person name="Kuo A."/>
            <person name="Salamov A."/>
            <person name="Ahrendt S.R."/>
            <person name="Lipzen A."/>
            <person name="Sullivan W."/>
            <person name="Andreopoulos W.B."/>
            <person name="Clum A."/>
            <person name="Lindquist E."/>
            <person name="Daum C."/>
            <person name="Ramamoorthy G.K."/>
            <person name="Gryganskyi A."/>
            <person name="Culley D."/>
            <person name="Magnuson J.K."/>
            <person name="James T.Y."/>
            <person name="O'Malley M.A."/>
            <person name="Stajich J.E."/>
            <person name="Spatafora J.W."/>
            <person name="Visel A."/>
            <person name="Grigoriev I.V."/>
        </authorList>
    </citation>
    <scope>NUCLEOTIDE SEQUENCE [LARGE SCALE GENOMIC DNA]</scope>
    <source>
        <strain evidence="7 8">NRRL 1336</strain>
    </source>
</reference>
<comment type="subcellular location">
    <subcellularLocation>
        <location evidence="1">Membrane</location>
    </subcellularLocation>
</comment>
<evidence type="ECO:0000256" key="6">
    <source>
        <dbReference type="SAM" id="Phobius"/>
    </source>
</evidence>
<evidence type="ECO:0000256" key="3">
    <source>
        <dbReference type="ARBA" id="ARBA00022679"/>
    </source>
</evidence>
<dbReference type="STRING" id="90262.A0A1X2IVL8"/>
<evidence type="ECO:0000313" key="8">
    <source>
        <dbReference type="Proteomes" id="UP000193560"/>
    </source>
</evidence>
<keyword evidence="8" id="KW-1185">Reference proteome</keyword>
<evidence type="ECO:0000256" key="4">
    <source>
        <dbReference type="ARBA" id="ARBA00023136"/>
    </source>
</evidence>
<dbReference type="PROSITE" id="PS00379">
    <property type="entry name" value="CDP_ALCOHOL_P_TRANSF"/>
    <property type="match status" value="1"/>
</dbReference>
<organism evidence="7 8">
    <name type="scientific">Absidia repens</name>
    <dbReference type="NCBI Taxonomy" id="90262"/>
    <lineage>
        <taxon>Eukaryota</taxon>
        <taxon>Fungi</taxon>
        <taxon>Fungi incertae sedis</taxon>
        <taxon>Mucoromycota</taxon>
        <taxon>Mucoromycotina</taxon>
        <taxon>Mucoromycetes</taxon>
        <taxon>Mucorales</taxon>
        <taxon>Cunninghamellaceae</taxon>
        <taxon>Absidia</taxon>
    </lineage>
</organism>
<evidence type="ECO:0000313" key="7">
    <source>
        <dbReference type="EMBL" id="ORZ23094.1"/>
    </source>
</evidence>
<dbReference type="InterPro" id="IPR000462">
    <property type="entry name" value="CDP-OH_P_trans"/>
</dbReference>
<keyword evidence="6" id="KW-0812">Transmembrane</keyword>
<feature type="transmembrane region" description="Helical" evidence="6">
    <location>
        <begin position="262"/>
        <end position="285"/>
    </location>
</feature>
<keyword evidence="3 5" id="KW-0808">Transferase</keyword>
<dbReference type="AlphaFoldDB" id="A0A1X2IVL8"/>
<dbReference type="Pfam" id="PF01066">
    <property type="entry name" value="CDP-OH_P_transf"/>
    <property type="match status" value="1"/>
</dbReference>
<feature type="transmembrane region" description="Helical" evidence="6">
    <location>
        <begin position="85"/>
        <end position="100"/>
    </location>
</feature>
<keyword evidence="4 6" id="KW-0472">Membrane</keyword>
<feature type="transmembrane region" description="Helical" evidence="6">
    <location>
        <begin position="360"/>
        <end position="391"/>
    </location>
</feature>
<dbReference type="PANTHER" id="PTHR10414:SF77">
    <property type="entry name" value="CDP-ALCOHOL PHOSPHATIDYLTRANSFERASE FAMILY PROTEIN"/>
    <property type="match status" value="1"/>
</dbReference>
<gene>
    <name evidence="7" type="ORF">BCR42DRAFT_343503</name>
</gene>
<dbReference type="InterPro" id="IPR043130">
    <property type="entry name" value="CDP-OH_PTrfase_TM_dom"/>
</dbReference>
<comment type="caution">
    <text evidence="7">The sequence shown here is derived from an EMBL/GenBank/DDBJ whole genome shotgun (WGS) entry which is preliminary data.</text>
</comment>
<name>A0A1X2IVL8_9FUNG</name>
<dbReference type="PANTHER" id="PTHR10414">
    <property type="entry name" value="ETHANOLAMINEPHOSPHOTRANSFERASE"/>
    <property type="match status" value="1"/>
</dbReference>
<evidence type="ECO:0000256" key="2">
    <source>
        <dbReference type="ARBA" id="ARBA00010441"/>
    </source>
</evidence>
<keyword evidence="6" id="KW-1133">Transmembrane helix</keyword>
<dbReference type="Gene3D" id="1.20.120.1760">
    <property type="match status" value="1"/>
</dbReference>
<feature type="transmembrane region" description="Helical" evidence="6">
    <location>
        <begin position="329"/>
        <end position="348"/>
    </location>
</feature>
<accession>A0A1X2IVL8</accession>
<dbReference type="GO" id="GO:0008654">
    <property type="term" value="P:phospholipid biosynthetic process"/>
    <property type="evidence" value="ECO:0007669"/>
    <property type="project" value="InterPro"/>
</dbReference>
<dbReference type="PIRSF" id="PIRSF015665">
    <property type="entry name" value="CHOPT"/>
    <property type="match status" value="1"/>
</dbReference>
<dbReference type="GO" id="GO:0016020">
    <property type="term" value="C:membrane"/>
    <property type="evidence" value="ECO:0007669"/>
    <property type="project" value="UniProtKB-SubCell"/>
</dbReference>
<sequence>MPSLLSSDFLTQEQLENLKYYKYAAVDKSFTTKYILRHYWNAAIELFPMWIAPNLITLTGLIFMMVNVIFAAVFNPDMDGEGPRWMYFSFAAGLWLYSTFDNVDGKQARRTGTSSPLGELVDHGIDALNCSMAAVLQAAGIGLGHSVAAVALYAIAMLGFYLSTAEEYHTGVLYLGYINAPTEGVILTCTLFIISGIYGPSVYHRPLSYYLPQLVNYLPSSAVSLSVAHALLNWIGLMALFTHLPVCMYAMYKACRKNNKPFVRTMLVQNLPMAVYTITFLSWVLSPYSTILTHHHFILYALTTGIVFGRIASKIIVAHLTKSRFPRFTVLLIPLIGGAVISNLPRLNAIDPIFTPETEYLYLCSFFLFALVAYLRWAIVVINSFCGYLGINCFTIPKRKTL</sequence>
<feature type="transmembrane region" description="Helical" evidence="6">
    <location>
        <begin position="141"/>
        <end position="162"/>
    </location>
</feature>
<dbReference type="GO" id="GO:0016780">
    <property type="term" value="F:phosphotransferase activity, for other substituted phosphate groups"/>
    <property type="evidence" value="ECO:0007669"/>
    <property type="project" value="InterPro"/>
</dbReference>
<feature type="transmembrane region" description="Helical" evidence="6">
    <location>
        <begin position="297"/>
        <end position="317"/>
    </location>
</feature>
<evidence type="ECO:0000256" key="1">
    <source>
        <dbReference type="ARBA" id="ARBA00004370"/>
    </source>
</evidence>
<dbReference type="EMBL" id="MCGE01000003">
    <property type="protein sequence ID" value="ORZ23094.1"/>
    <property type="molecule type" value="Genomic_DNA"/>
</dbReference>
<dbReference type="OrthoDB" id="196717at2759"/>
<evidence type="ECO:0000256" key="5">
    <source>
        <dbReference type="RuleBase" id="RU003750"/>
    </source>
</evidence>